<name>A0AAW5EU88_NOVHA</name>
<organism evidence="2 3">
    <name type="scientific">Novacetimonas hansenii</name>
    <name type="common">Komagataeibacter hansenii</name>
    <dbReference type="NCBI Taxonomy" id="436"/>
    <lineage>
        <taxon>Bacteria</taxon>
        <taxon>Pseudomonadati</taxon>
        <taxon>Pseudomonadota</taxon>
        <taxon>Alphaproteobacteria</taxon>
        <taxon>Acetobacterales</taxon>
        <taxon>Acetobacteraceae</taxon>
        <taxon>Novacetimonas</taxon>
    </lineage>
</organism>
<dbReference type="AlphaFoldDB" id="A0AAW5EU88"/>
<feature type="region of interest" description="Disordered" evidence="1">
    <location>
        <begin position="24"/>
        <end position="57"/>
    </location>
</feature>
<proteinExistence type="predicted"/>
<sequence>MALHAPGSPVADITPFDIASQGHHVTGHYITGHRATGHPATGARPRSRYPRSIPDVA</sequence>
<dbReference type="RefSeq" id="WP_003616968.1">
    <property type="nucleotide sequence ID" value="NZ_CP043837.1"/>
</dbReference>
<evidence type="ECO:0000256" key="1">
    <source>
        <dbReference type="SAM" id="MobiDB-lite"/>
    </source>
</evidence>
<dbReference type="EMBL" id="JAIBCX010000064">
    <property type="protein sequence ID" value="MCJ8355233.1"/>
    <property type="molecule type" value="Genomic_DNA"/>
</dbReference>
<evidence type="ECO:0000313" key="3">
    <source>
        <dbReference type="Proteomes" id="UP001202887"/>
    </source>
</evidence>
<evidence type="ECO:0000313" key="2">
    <source>
        <dbReference type="EMBL" id="MCJ8355233.1"/>
    </source>
</evidence>
<reference evidence="2" key="2">
    <citation type="submission" date="2022-03" db="EMBL/GenBank/DDBJ databases">
        <authorList>
            <person name="Ryngajllo M."/>
            <person name="Jacek P."/>
            <person name="Kubiak K."/>
        </authorList>
    </citation>
    <scope>NUCLEOTIDE SEQUENCE</scope>
    <source>
        <strain evidence="2">SI1</strain>
    </source>
</reference>
<dbReference type="Proteomes" id="UP001202887">
    <property type="component" value="Unassembled WGS sequence"/>
</dbReference>
<gene>
    <name evidence="2" type="ORF">K1W68_14740</name>
</gene>
<dbReference type="GeneID" id="61365886"/>
<comment type="caution">
    <text evidence="2">The sequence shown here is derived from an EMBL/GenBank/DDBJ whole genome shotgun (WGS) entry which is preliminary data.</text>
</comment>
<protein>
    <submittedName>
        <fullName evidence="2">Uncharacterized protein</fullName>
    </submittedName>
</protein>
<reference evidence="2" key="1">
    <citation type="journal article" date="2021" name="Polymers (Basel)">
        <title>Highly Stretchable Bacterial Cellulose Produced by Komagataeibacter hansenii SI1.</title>
        <authorList>
            <person name="Cielecka I."/>
            <person name="Ryngajllo M."/>
            <person name="Maniukiewicz W."/>
            <person name="Bielecki S."/>
        </authorList>
    </citation>
    <scope>NUCLEOTIDE SEQUENCE</scope>
    <source>
        <strain evidence="2">SI1</strain>
    </source>
</reference>
<accession>A0AAW5EU88</accession>